<proteinExistence type="predicted"/>
<dbReference type="KEGG" id="nti:DNFV4_00677"/>
<evidence type="ECO:0000313" key="1">
    <source>
        <dbReference type="EMBL" id="CAI4030249.1"/>
    </source>
</evidence>
<organism evidence="1 2">
    <name type="scientific">Nitrospira tepida</name>
    <dbReference type="NCBI Taxonomy" id="2973512"/>
    <lineage>
        <taxon>Bacteria</taxon>
        <taxon>Pseudomonadati</taxon>
        <taxon>Nitrospirota</taxon>
        <taxon>Nitrospiria</taxon>
        <taxon>Nitrospirales</taxon>
        <taxon>Nitrospiraceae</taxon>
        <taxon>Nitrospira</taxon>
    </lineage>
</organism>
<sequence>MMVKVEGSVQAYVERKSKDNKLFRSVDVYVKGKDPGTLRLNIPEESLALVELCKQMEGKPGRASVELRKFEQTGRIFFDLVALEAMK</sequence>
<dbReference type="AlphaFoldDB" id="A0AA86MWM6"/>
<dbReference type="Proteomes" id="UP001179121">
    <property type="component" value="Chromosome"/>
</dbReference>
<name>A0AA86MWM6_9BACT</name>
<reference evidence="1" key="1">
    <citation type="submission" date="2022-10" db="EMBL/GenBank/DDBJ databases">
        <authorList>
            <person name="Koch H."/>
        </authorList>
    </citation>
    <scope>NUCLEOTIDE SEQUENCE</scope>
    <source>
        <strain evidence="1">DNF</strain>
    </source>
</reference>
<evidence type="ECO:0000313" key="2">
    <source>
        <dbReference type="Proteomes" id="UP001179121"/>
    </source>
</evidence>
<keyword evidence="2" id="KW-1185">Reference proteome</keyword>
<protein>
    <submittedName>
        <fullName evidence="1">Uncharacterized protein</fullName>
    </submittedName>
</protein>
<dbReference type="RefSeq" id="WP_289267245.1">
    <property type="nucleotide sequence ID" value="NZ_OX365700.1"/>
</dbReference>
<dbReference type="EMBL" id="OX365700">
    <property type="protein sequence ID" value="CAI4030249.1"/>
    <property type="molecule type" value="Genomic_DNA"/>
</dbReference>
<accession>A0AA86MWM6</accession>
<gene>
    <name evidence="1" type="ORF">DNFV4_00677</name>
</gene>